<dbReference type="EMBL" id="FAUW01000002">
    <property type="protein sequence ID" value="CUU75882.1"/>
    <property type="molecule type" value="Genomic_DNA"/>
</dbReference>
<keyword evidence="1 3" id="KW-0694">RNA-binding</keyword>
<evidence type="ECO:0000313" key="7">
    <source>
        <dbReference type="Proteomes" id="UP000052237"/>
    </source>
</evidence>
<gene>
    <name evidence="5" type="primary">rrmJ</name>
    <name evidence="5" type="ORF">ERS686654_00526</name>
    <name evidence="6" type="ORF">ERS739220_00697</name>
</gene>
<dbReference type="RefSeq" id="WP_059425216.1">
    <property type="nucleotide sequence ID" value="NZ_CP040464.1"/>
</dbReference>
<dbReference type="SUPFAM" id="SSF55174">
    <property type="entry name" value="Alpha-L RNA-binding motif"/>
    <property type="match status" value="1"/>
</dbReference>
<accession>A0A2S5J706</accession>
<dbReference type="Gene3D" id="3.10.290.10">
    <property type="entry name" value="RNA-binding S4 domain"/>
    <property type="match status" value="1"/>
</dbReference>
<protein>
    <submittedName>
        <fullName evidence="5">Ribosomal RNA large subunit methyltransferase J</fullName>
        <ecNumber evidence="5">2.1.1.-</ecNumber>
        <ecNumber evidence="5">2.1.1.226</ecNumber>
    </submittedName>
</protein>
<feature type="domain" description="RNA-binding S4" evidence="4">
    <location>
        <begin position="1"/>
        <end position="63"/>
    </location>
</feature>
<dbReference type="Pfam" id="PF01479">
    <property type="entry name" value="S4"/>
    <property type="match status" value="1"/>
</dbReference>
<dbReference type="Gene3D" id="3.40.50.150">
    <property type="entry name" value="Vaccinia Virus protein VP39"/>
    <property type="match status" value="1"/>
</dbReference>
<comment type="caution">
    <text evidence="5">The sequence shown here is derived from an EMBL/GenBank/DDBJ whole genome shotgun (WGS) entry which is preliminary data.</text>
</comment>
<dbReference type="AlphaFoldDB" id="A0A0S4RPL1"/>
<dbReference type="InterPro" id="IPR002877">
    <property type="entry name" value="RNA_MeTrfase_FtsJ_dom"/>
</dbReference>
<evidence type="ECO:0000256" key="2">
    <source>
        <dbReference type="ARBA" id="ARBA00029460"/>
    </source>
</evidence>
<dbReference type="SUPFAM" id="SSF53335">
    <property type="entry name" value="S-adenosyl-L-methionine-dependent methyltransferases"/>
    <property type="match status" value="1"/>
</dbReference>
<reference evidence="7 8" key="1">
    <citation type="submission" date="2015-11" db="EMBL/GenBank/DDBJ databases">
        <authorList>
            <consortium name="Pathogen Informatics"/>
        </authorList>
    </citation>
    <scope>NUCLEOTIDE SEQUENCE [LARGE SCALE GENOMIC DNA]</scope>
    <source>
        <strain evidence="5 7">006A-0059</strain>
        <strain evidence="6 8">006A-0191</strain>
    </source>
</reference>
<keyword evidence="7" id="KW-1185">Reference proteome</keyword>
<dbReference type="EC" id="2.1.1.226" evidence="5"/>
<dbReference type="EC" id="2.1.1.-" evidence="5"/>
<dbReference type="InterPro" id="IPR047048">
    <property type="entry name" value="TlyA"/>
</dbReference>
<dbReference type="InterPro" id="IPR036986">
    <property type="entry name" value="S4_RNA-bd_sf"/>
</dbReference>
<dbReference type="GO" id="GO:0008168">
    <property type="term" value="F:methyltransferase activity"/>
    <property type="evidence" value="ECO:0007669"/>
    <property type="project" value="UniProtKB-KW"/>
</dbReference>
<proteinExistence type="inferred from homology"/>
<dbReference type="CDD" id="cd00165">
    <property type="entry name" value="S4"/>
    <property type="match status" value="1"/>
</dbReference>
<dbReference type="GO" id="GO:0003723">
    <property type="term" value="F:RNA binding"/>
    <property type="evidence" value="ECO:0007669"/>
    <property type="project" value="UniProtKB-KW"/>
</dbReference>
<keyword evidence="5" id="KW-0808">Transferase</keyword>
<dbReference type="PROSITE" id="PS50889">
    <property type="entry name" value="S4"/>
    <property type="match status" value="1"/>
</dbReference>
<evidence type="ECO:0000259" key="4">
    <source>
        <dbReference type="SMART" id="SM00363"/>
    </source>
</evidence>
<dbReference type="PANTHER" id="PTHR32319">
    <property type="entry name" value="BACTERIAL HEMOLYSIN-LIKE PROTEIN"/>
    <property type="match status" value="1"/>
</dbReference>
<dbReference type="Pfam" id="PF01728">
    <property type="entry name" value="FtsJ"/>
    <property type="match status" value="1"/>
</dbReference>
<dbReference type="PANTHER" id="PTHR32319:SF0">
    <property type="entry name" value="BACTERIAL HEMOLYSIN-LIKE PROTEIN"/>
    <property type="match status" value="1"/>
</dbReference>
<evidence type="ECO:0000256" key="1">
    <source>
        <dbReference type="ARBA" id="ARBA00022884"/>
    </source>
</evidence>
<name>A0A0S4RPL1_CAMHY</name>
<dbReference type="InterPro" id="IPR002942">
    <property type="entry name" value="S4_RNA-bd"/>
</dbReference>
<accession>A0A0S4RPL1</accession>
<evidence type="ECO:0000256" key="3">
    <source>
        <dbReference type="PROSITE-ProRule" id="PRU00182"/>
    </source>
</evidence>
<evidence type="ECO:0000313" key="8">
    <source>
        <dbReference type="Proteomes" id="UP000052257"/>
    </source>
</evidence>
<keyword evidence="5" id="KW-0489">Methyltransferase</keyword>
<dbReference type="GO" id="GO:0032259">
    <property type="term" value="P:methylation"/>
    <property type="evidence" value="ECO:0007669"/>
    <property type="project" value="UniProtKB-KW"/>
</dbReference>
<dbReference type="CDD" id="cd02440">
    <property type="entry name" value="AdoMet_MTases"/>
    <property type="match status" value="1"/>
</dbReference>
<dbReference type="InterPro" id="IPR029063">
    <property type="entry name" value="SAM-dependent_MTases_sf"/>
</dbReference>
<dbReference type="EMBL" id="FAVB01000001">
    <property type="protein sequence ID" value="CUU73565.1"/>
    <property type="molecule type" value="Genomic_DNA"/>
</dbReference>
<comment type="similarity">
    <text evidence="2">Belongs to the TlyA family.</text>
</comment>
<dbReference type="Proteomes" id="UP000052257">
    <property type="component" value="Unassembled WGS sequence"/>
</dbReference>
<evidence type="ECO:0000313" key="5">
    <source>
        <dbReference type="EMBL" id="CUU73565.1"/>
    </source>
</evidence>
<sequence length="233" mass="26050">MRADLAVALALGISRNKASELIKLGKIYINDRILDKPSLEVDESADIKALDTIYVSRAALKLKGFLDEIKFDPFGLNALDIGSSTGGFVQVLLENGVKSVTALDVGSDQLDSTLRNDARVIVRENTDIRDFKEGKFDLVTIDVSFISVLLILNDIDRLAKRDIILLHKPQFEVGKDVKRNSRGVVKDKKQILLSQKYFQSACSELGWECLAKKECVITGKEGNLESFYHYRKK</sequence>
<dbReference type="SMART" id="SM00363">
    <property type="entry name" value="S4"/>
    <property type="match status" value="1"/>
</dbReference>
<evidence type="ECO:0000313" key="6">
    <source>
        <dbReference type="EMBL" id="CUU75882.1"/>
    </source>
</evidence>
<dbReference type="Proteomes" id="UP000052237">
    <property type="component" value="Unassembled WGS sequence"/>
</dbReference>
<organism evidence="5 7">
    <name type="scientific">Campylobacter hyointestinalis subsp. hyointestinalis</name>
    <dbReference type="NCBI Taxonomy" id="91352"/>
    <lineage>
        <taxon>Bacteria</taxon>
        <taxon>Pseudomonadati</taxon>
        <taxon>Campylobacterota</taxon>
        <taxon>Epsilonproteobacteria</taxon>
        <taxon>Campylobacterales</taxon>
        <taxon>Campylobacteraceae</taxon>
        <taxon>Campylobacter</taxon>
    </lineage>
</organism>